<feature type="region of interest" description="Disordered" evidence="1">
    <location>
        <begin position="19"/>
        <end position="44"/>
    </location>
</feature>
<organism evidence="2">
    <name type="scientific">Siphoviridae sp. ctamP19</name>
    <dbReference type="NCBI Taxonomy" id="2827896"/>
    <lineage>
        <taxon>Viruses</taxon>
        <taxon>Duplodnaviria</taxon>
        <taxon>Heunggongvirae</taxon>
        <taxon>Uroviricota</taxon>
        <taxon>Caudoviricetes</taxon>
    </lineage>
</organism>
<dbReference type="EMBL" id="BK032864">
    <property type="protein sequence ID" value="DAF64631.1"/>
    <property type="molecule type" value="Genomic_DNA"/>
</dbReference>
<proteinExistence type="predicted"/>
<protein>
    <submittedName>
        <fullName evidence="2">Uncharacterized protein</fullName>
    </submittedName>
</protein>
<sequence length="44" mass="5213">MKKERKYMFMFISLYETRTIKTGDKRSDGKKGTTPPPLRPQPRP</sequence>
<reference evidence="2" key="1">
    <citation type="journal article" date="2021" name="Proc. Natl. Acad. Sci. U.S.A.">
        <title>A Catalog of Tens of Thousands of Viruses from Human Metagenomes Reveals Hidden Associations with Chronic Diseases.</title>
        <authorList>
            <person name="Tisza M.J."/>
            <person name="Buck C.B."/>
        </authorList>
    </citation>
    <scope>NUCLEOTIDE SEQUENCE</scope>
    <source>
        <strain evidence="2">CtamP19</strain>
    </source>
</reference>
<evidence type="ECO:0000256" key="1">
    <source>
        <dbReference type="SAM" id="MobiDB-lite"/>
    </source>
</evidence>
<evidence type="ECO:0000313" key="2">
    <source>
        <dbReference type="EMBL" id="DAF64631.1"/>
    </source>
</evidence>
<accession>A0A8S5TNC4</accession>
<name>A0A8S5TNC4_9CAUD</name>
<feature type="compositionally biased region" description="Pro residues" evidence="1">
    <location>
        <begin position="34"/>
        <end position="44"/>
    </location>
</feature>
<feature type="compositionally biased region" description="Basic and acidic residues" evidence="1">
    <location>
        <begin position="19"/>
        <end position="31"/>
    </location>
</feature>